<keyword evidence="2" id="KW-0238">DNA-binding</keyword>
<dbReference type="FunFam" id="3.30.70.1290:FF:000001">
    <property type="entry name" value="REP-associated tyrosine transposase"/>
    <property type="match status" value="1"/>
</dbReference>
<dbReference type="InterPro" id="IPR002686">
    <property type="entry name" value="Transposase_17"/>
</dbReference>
<evidence type="ECO:0000256" key="2">
    <source>
        <dbReference type="ARBA" id="ARBA00023125"/>
    </source>
</evidence>
<gene>
    <name evidence="5" type="ORF">AB182_20175</name>
</gene>
<dbReference type="Gene3D" id="3.30.70.1290">
    <property type="entry name" value="Transposase IS200-like"/>
    <property type="match status" value="1"/>
</dbReference>
<evidence type="ECO:0000313" key="5">
    <source>
        <dbReference type="EMBL" id="AKL13470.1"/>
    </source>
</evidence>
<dbReference type="PANTHER" id="PTHR36966">
    <property type="entry name" value="REP-ASSOCIATED TYROSINE TRANSPOSASE"/>
    <property type="match status" value="1"/>
</dbReference>
<dbReference type="AlphaFoldDB" id="A0AAC8QR83"/>
<feature type="domain" description="Transposase IS200-like" evidence="4">
    <location>
        <begin position="13"/>
        <end position="123"/>
    </location>
</feature>
<dbReference type="GO" id="GO:0006313">
    <property type="term" value="P:DNA transposition"/>
    <property type="evidence" value="ECO:0007669"/>
    <property type="project" value="InterPro"/>
</dbReference>
<reference evidence="5 6" key="1">
    <citation type="submission" date="2015-06" db="EMBL/GenBank/DDBJ databases">
        <title>Rapid spread of a carbapenem resistance gene driven by multiple levels of genetic mobility.</title>
        <authorList>
            <person name="Sheppard A.E."/>
            <person name="Stoesser N."/>
            <person name="Wilson D."/>
            <person name="Sebra R."/>
            <person name="Kasarskis A."/>
            <person name="Anson L."/>
            <person name="Giess A."/>
            <person name="Pankhurst L."/>
            <person name="Vaughan A."/>
            <person name="Grim C.J."/>
            <person name="Cox H."/>
            <person name="Yeh A."/>
            <person name="Sifri C.D."/>
            <person name="Walker S."/>
            <person name="Peto T.E."/>
            <person name="Crook D.W."/>
            <person name="Mathers A.J."/>
        </authorList>
    </citation>
    <scope>NUCLEOTIDE SEQUENCE [LARGE SCALE GENOMIC DNA]</scope>
    <source>
        <strain evidence="5 6">CAV1151</strain>
    </source>
</reference>
<keyword evidence="1" id="KW-0815">Transposition</keyword>
<sequence>MERHLVTYRRYYVNGGTWFFTVNLKNRRSFLLTTHIEALRQAVNTVRQRKPFHIDAWVVLPEHIHCVWTLPADDTDYSGRWRDIKKQFTRTLQQRSIWQPRFWEHTIRDDVDYRHHVDYVYNNPVKHGWVEQVRDWPFSTFHRDVRRGLYPEDWGGGTTEIAAGERR</sequence>
<evidence type="ECO:0000259" key="4">
    <source>
        <dbReference type="SMART" id="SM01321"/>
    </source>
</evidence>
<dbReference type="InterPro" id="IPR036515">
    <property type="entry name" value="Transposase_17_sf"/>
</dbReference>
<accession>A0AAC8QR83</accession>
<dbReference type="KEGG" id="kin:AB182_20175"/>
<dbReference type="NCBIfam" id="NF047646">
    <property type="entry name" value="REP_Tyr_transpos"/>
    <property type="match status" value="1"/>
</dbReference>
<dbReference type="EMBL" id="CP011602">
    <property type="protein sequence ID" value="AKL13470.1"/>
    <property type="molecule type" value="Genomic_DNA"/>
</dbReference>
<name>A0AAC8QR83_9ENTR</name>
<evidence type="ECO:0000256" key="3">
    <source>
        <dbReference type="ARBA" id="ARBA00061320"/>
    </source>
</evidence>
<dbReference type="InterPro" id="IPR052715">
    <property type="entry name" value="RAYT_transposase"/>
</dbReference>
<evidence type="ECO:0000256" key="1">
    <source>
        <dbReference type="ARBA" id="ARBA00022578"/>
    </source>
</evidence>
<dbReference type="Proteomes" id="UP000035479">
    <property type="component" value="Chromosome"/>
</dbReference>
<proteinExistence type="inferred from homology"/>
<dbReference type="SUPFAM" id="SSF143422">
    <property type="entry name" value="Transposase IS200-like"/>
    <property type="match status" value="1"/>
</dbReference>
<comment type="similarity">
    <text evidence="3">Belongs to the transposase 17 family. RAYT subfamily.</text>
</comment>
<evidence type="ECO:0000313" key="6">
    <source>
        <dbReference type="Proteomes" id="UP000035479"/>
    </source>
</evidence>
<dbReference type="SMART" id="SM01321">
    <property type="entry name" value="Y1_Tnp"/>
    <property type="match status" value="1"/>
</dbReference>
<dbReference type="GO" id="GO:0043565">
    <property type="term" value="F:sequence-specific DNA binding"/>
    <property type="evidence" value="ECO:0007669"/>
    <property type="project" value="TreeGrafter"/>
</dbReference>
<dbReference type="PANTHER" id="PTHR36966:SF1">
    <property type="entry name" value="REP-ASSOCIATED TYROSINE TRANSPOSASE"/>
    <property type="match status" value="1"/>
</dbReference>
<organism evidence="5 6">
    <name type="scientific">Phytobacter ursingii</name>
    <dbReference type="NCBI Taxonomy" id="1972431"/>
    <lineage>
        <taxon>Bacteria</taxon>
        <taxon>Pseudomonadati</taxon>
        <taxon>Pseudomonadota</taxon>
        <taxon>Gammaproteobacteria</taxon>
        <taxon>Enterobacterales</taxon>
        <taxon>Enterobacteriaceae</taxon>
        <taxon>Phytobacter</taxon>
    </lineage>
</organism>
<protein>
    <recommendedName>
        <fullName evidence="4">Transposase IS200-like domain-containing protein</fullName>
    </recommendedName>
</protein>
<dbReference type="GO" id="GO:0004803">
    <property type="term" value="F:transposase activity"/>
    <property type="evidence" value="ECO:0007669"/>
    <property type="project" value="InterPro"/>
</dbReference>